<dbReference type="SUPFAM" id="SSF56399">
    <property type="entry name" value="ADP-ribosylation"/>
    <property type="match status" value="1"/>
</dbReference>
<dbReference type="HOGENOM" id="CLU_2095765_0_0_9"/>
<name>L0IR23_THETR</name>
<geneLocation type="plasmid" evidence="2 3">
    <name>pTHETHE01</name>
</geneLocation>
<organism evidence="2 3">
    <name type="scientific">Thermoanaerobacterium thermosaccharolyticum M0795</name>
    <dbReference type="NCBI Taxonomy" id="698948"/>
    <lineage>
        <taxon>Bacteria</taxon>
        <taxon>Bacillati</taxon>
        <taxon>Bacillota</taxon>
        <taxon>Clostridia</taxon>
        <taxon>Thermoanaerobacterales</taxon>
        <taxon>Thermoanaerobacteraceae</taxon>
        <taxon>Thermoanaerobacterium</taxon>
    </lineage>
</organism>
<accession>L0IR23</accession>
<gene>
    <name evidence="2" type="ORF">Thethe_02879</name>
</gene>
<dbReference type="Gene3D" id="3.90.176.10">
    <property type="entry name" value="Toxin ADP-ribosyltransferase, Chain A, domain 1"/>
    <property type="match status" value="1"/>
</dbReference>
<evidence type="ECO:0000313" key="3">
    <source>
        <dbReference type="Proteomes" id="UP000010845"/>
    </source>
</evidence>
<evidence type="ECO:0000259" key="1">
    <source>
        <dbReference type="Pfam" id="PF03496"/>
    </source>
</evidence>
<dbReference type="RefSeq" id="WP_015297547.1">
    <property type="nucleotide sequence ID" value="NC_019956.1"/>
</dbReference>
<dbReference type="KEGG" id="tto:Thethe_02879"/>
<dbReference type="AlphaFoldDB" id="L0IR23"/>
<keyword evidence="2" id="KW-0614">Plasmid</keyword>
<dbReference type="InterPro" id="IPR003540">
    <property type="entry name" value="ADP-ribosyltransferase"/>
</dbReference>
<sequence>MEFFPLLLFLLKEVIIIIFFKNELSYSFVKKELLYLKKNGFLENYILFKTPESVQQFEDQYYKSWQYNLSDEQRTSIECYAGNLFRSINDYLRYQNSLDSFAKKYIVNIDDALSKH</sequence>
<dbReference type="Proteomes" id="UP000010845">
    <property type="component" value="Plasmid pTHETHE01"/>
</dbReference>
<evidence type="ECO:0000313" key="2">
    <source>
        <dbReference type="EMBL" id="AGB20427.1"/>
    </source>
</evidence>
<dbReference type="Pfam" id="PF03496">
    <property type="entry name" value="ADPrib_exo_Tox"/>
    <property type="match status" value="1"/>
</dbReference>
<dbReference type="PROSITE" id="PS51996">
    <property type="entry name" value="TR_MART"/>
    <property type="match status" value="1"/>
</dbReference>
<reference evidence="2 3" key="1">
    <citation type="submission" date="2012-03" db="EMBL/GenBank/DDBJ databases">
        <title>Complete sequence of plasmid of Thermoanaerobacterium thermosaccharolyticum M0795.</title>
        <authorList>
            <consortium name="US DOE Joint Genome Institute"/>
            <person name="Lucas S."/>
            <person name="Han J."/>
            <person name="Lapidus A."/>
            <person name="Cheng J.-F."/>
            <person name="Goodwin L."/>
            <person name="Pitluck S."/>
            <person name="Peters L."/>
            <person name="Teshima H."/>
            <person name="Detter J.C."/>
            <person name="Han C."/>
            <person name="Tapia R."/>
            <person name="Land M."/>
            <person name="Hauser L."/>
            <person name="Kyrpides N."/>
            <person name="Ivanova N."/>
            <person name="Pagani I."/>
            <person name="Feinberg L."/>
            <person name="Folden J."/>
            <person name="Hogsett D."/>
            <person name="Shaw J."/>
            <person name="Woyke T."/>
        </authorList>
    </citation>
    <scope>NUCLEOTIDE SEQUENCE [LARGE SCALE GENOMIC DNA]</scope>
    <source>
        <strain evidence="2 3">M0795</strain>
        <plasmid evidence="3">Plasmid pTHETHE01</plasmid>
    </source>
</reference>
<protein>
    <recommendedName>
        <fullName evidence="1">ADP ribosyltransferase domain-containing protein</fullName>
    </recommendedName>
</protein>
<dbReference type="EMBL" id="CP003067">
    <property type="protein sequence ID" value="AGB20427.1"/>
    <property type="molecule type" value="Genomic_DNA"/>
</dbReference>
<dbReference type="GO" id="GO:0005576">
    <property type="term" value="C:extracellular region"/>
    <property type="evidence" value="ECO:0007669"/>
    <property type="project" value="InterPro"/>
</dbReference>
<proteinExistence type="predicted"/>
<feature type="domain" description="ADP ribosyltransferase" evidence="1">
    <location>
        <begin position="55"/>
        <end position="115"/>
    </location>
</feature>